<keyword evidence="6" id="KW-1185">Reference proteome</keyword>
<gene>
    <name evidence="5" type="ORF">SAMN06893097_10931</name>
</gene>
<dbReference type="Pfam" id="PF02311">
    <property type="entry name" value="AraC_binding"/>
    <property type="match status" value="1"/>
</dbReference>
<proteinExistence type="predicted"/>
<dbReference type="Gene3D" id="1.10.10.60">
    <property type="entry name" value="Homeodomain-like"/>
    <property type="match status" value="1"/>
</dbReference>
<dbReference type="Proteomes" id="UP000219514">
    <property type="component" value="Unassembled WGS sequence"/>
</dbReference>
<dbReference type="GO" id="GO:0043565">
    <property type="term" value="F:sequence-specific DNA binding"/>
    <property type="evidence" value="ECO:0007669"/>
    <property type="project" value="InterPro"/>
</dbReference>
<dbReference type="PANTHER" id="PTHR46796">
    <property type="entry name" value="HTH-TYPE TRANSCRIPTIONAL ACTIVATOR RHAS-RELATED"/>
    <property type="match status" value="1"/>
</dbReference>
<sequence length="307" mass="33616">MPTSVPTGRTVHGAPVYGYARVPGLPPVTVSRFEGDHEPPGFPNRAHAHDFLSLSYVERGSGVLVLDGRTWQLSAGDVVVVAPGEVVDPEFSTSHEDAAVWTASFPPDAVERRSPGSLGSWRAHPLLFPFVGHRAGGVQRLSVAEADRAAWVRRFADLERELRERREGHVEAALAQLTLLLVELARAAADVPGHLRLRDEPLLAAVFDVVERRYPQPISLRDVAAEVGLSAGHLTTVVGQRTGRTVQQWITERRLAEVRRLLTETDLTVQAIAGRVGYADAGYLIRRFRAAHGTSPQEWRRAGAVPR</sequence>
<dbReference type="AlphaFoldDB" id="A0A285EIW8"/>
<keyword evidence="3" id="KW-0804">Transcription</keyword>
<dbReference type="SMART" id="SM00342">
    <property type="entry name" value="HTH_ARAC"/>
    <property type="match status" value="1"/>
</dbReference>
<dbReference type="SUPFAM" id="SSF51215">
    <property type="entry name" value="Regulatory protein AraC"/>
    <property type="match status" value="1"/>
</dbReference>
<dbReference type="InterPro" id="IPR014710">
    <property type="entry name" value="RmlC-like_jellyroll"/>
</dbReference>
<evidence type="ECO:0000313" key="5">
    <source>
        <dbReference type="EMBL" id="SNX97951.1"/>
    </source>
</evidence>
<accession>A0A285EIW8</accession>
<organism evidence="5 6">
    <name type="scientific">Geodermatophilus sabuli</name>
    <dbReference type="NCBI Taxonomy" id="1564158"/>
    <lineage>
        <taxon>Bacteria</taxon>
        <taxon>Bacillati</taxon>
        <taxon>Actinomycetota</taxon>
        <taxon>Actinomycetes</taxon>
        <taxon>Geodermatophilales</taxon>
        <taxon>Geodermatophilaceae</taxon>
        <taxon>Geodermatophilus</taxon>
    </lineage>
</organism>
<dbReference type="InterPro" id="IPR037923">
    <property type="entry name" value="HTH-like"/>
</dbReference>
<evidence type="ECO:0000256" key="3">
    <source>
        <dbReference type="ARBA" id="ARBA00023163"/>
    </source>
</evidence>
<dbReference type="GO" id="GO:0003700">
    <property type="term" value="F:DNA-binding transcription factor activity"/>
    <property type="evidence" value="ECO:0007669"/>
    <property type="project" value="InterPro"/>
</dbReference>
<dbReference type="InterPro" id="IPR009057">
    <property type="entry name" value="Homeodomain-like_sf"/>
</dbReference>
<dbReference type="InterPro" id="IPR018060">
    <property type="entry name" value="HTH_AraC"/>
</dbReference>
<evidence type="ECO:0000256" key="2">
    <source>
        <dbReference type="ARBA" id="ARBA00023125"/>
    </source>
</evidence>
<evidence type="ECO:0000313" key="6">
    <source>
        <dbReference type="Proteomes" id="UP000219514"/>
    </source>
</evidence>
<name>A0A285EIW8_9ACTN</name>
<evidence type="ECO:0000259" key="4">
    <source>
        <dbReference type="PROSITE" id="PS01124"/>
    </source>
</evidence>
<dbReference type="PROSITE" id="PS01124">
    <property type="entry name" value="HTH_ARAC_FAMILY_2"/>
    <property type="match status" value="1"/>
</dbReference>
<dbReference type="Gene3D" id="2.60.120.10">
    <property type="entry name" value="Jelly Rolls"/>
    <property type="match status" value="1"/>
</dbReference>
<dbReference type="RefSeq" id="WP_216359816.1">
    <property type="nucleotide sequence ID" value="NZ_JACHXB010000001.1"/>
</dbReference>
<dbReference type="EMBL" id="OBDO01000009">
    <property type="protein sequence ID" value="SNX97951.1"/>
    <property type="molecule type" value="Genomic_DNA"/>
</dbReference>
<dbReference type="InterPro" id="IPR003313">
    <property type="entry name" value="AraC-bd"/>
</dbReference>
<keyword evidence="1" id="KW-0805">Transcription regulation</keyword>
<protein>
    <submittedName>
        <fullName evidence="5">Transcriptional regulator, AraC family</fullName>
    </submittedName>
</protein>
<feature type="domain" description="HTH araC/xylS-type" evidence="4">
    <location>
        <begin position="204"/>
        <end position="302"/>
    </location>
</feature>
<evidence type="ECO:0000256" key="1">
    <source>
        <dbReference type="ARBA" id="ARBA00023015"/>
    </source>
</evidence>
<reference evidence="5 6" key="1">
    <citation type="submission" date="2017-09" db="EMBL/GenBank/DDBJ databases">
        <authorList>
            <person name="Ehlers B."/>
            <person name="Leendertz F.H."/>
        </authorList>
    </citation>
    <scope>NUCLEOTIDE SEQUENCE [LARGE SCALE GENOMIC DNA]</scope>
    <source>
        <strain evidence="5 6">DSM 46844</strain>
    </source>
</reference>
<dbReference type="InterPro" id="IPR050204">
    <property type="entry name" value="AraC_XylS_family_regulators"/>
</dbReference>
<dbReference type="SUPFAM" id="SSF46689">
    <property type="entry name" value="Homeodomain-like"/>
    <property type="match status" value="2"/>
</dbReference>
<dbReference type="Pfam" id="PF12833">
    <property type="entry name" value="HTH_18"/>
    <property type="match status" value="1"/>
</dbReference>
<keyword evidence="2" id="KW-0238">DNA-binding</keyword>